<proteinExistence type="predicted"/>
<accession>A0ABU0RCK7</accession>
<organism evidence="1 2">
    <name type="scientific">Agromyces ramosus</name>
    <dbReference type="NCBI Taxonomy" id="33879"/>
    <lineage>
        <taxon>Bacteria</taxon>
        <taxon>Bacillati</taxon>
        <taxon>Actinomycetota</taxon>
        <taxon>Actinomycetes</taxon>
        <taxon>Micrococcales</taxon>
        <taxon>Microbacteriaceae</taxon>
        <taxon>Agromyces</taxon>
    </lineage>
</organism>
<gene>
    <name evidence="1" type="ORF">QFZ26_003346</name>
</gene>
<protein>
    <submittedName>
        <fullName evidence="1">Uncharacterized protein</fullName>
    </submittedName>
</protein>
<comment type="caution">
    <text evidence="1">The sequence shown here is derived from an EMBL/GenBank/DDBJ whole genome shotgun (WGS) entry which is preliminary data.</text>
</comment>
<dbReference type="RefSeq" id="WP_307044158.1">
    <property type="nucleotide sequence ID" value="NZ_JAUSYY010000001.1"/>
</dbReference>
<evidence type="ECO:0000313" key="1">
    <source>
        <dbReference type="EMBL" id="MDQ0895791.1"/>
    </source>
</evidence>
<sequence length="233" mass="25878">MSERRAIIESALVVPNGRTVVKVVGDSSESFLGAVVRAHLKQDPALDESQVPRATFYESHFTLDYIRKDDAAWDLPSQIALPDDSTFDLVAQFFGPDLESEPPLLRIDKVGARGGDGFYPAVVTVEVIRAAAEIYGIYVGGRELARFAARLRQKVPFAAVKRWTRTGHSDEELIAWVRGHGSEWLPRSLALLLGVQEDRCISLLEAAGYRPFTSSGDHWFRFGAEEQSEQSET</sequence>
<dbReference type="Proteomes" id="UP001239083">
    <property type="component" value="Unassembled WGS sequence"/>
</dbReference>
<dbReference type="EMBL" id="JAUSYY010000001">
    <property type="protein sequence ID" value="MDQ0895791.1"/>
    <property type="molecule type" value="Genomic_DNA"/>
</dbReference>
<keyword evidence="2" id="KW-1185">Reference proteome</keyword>
<reference evidence="1 2" key="1">
    <citation type="submission" date="2023-07" db="EMBL/GenBank/DDBJ databases">
        <title>Comparative genomics of wheat-associated soil bacteria to identify genetic determinants of phenazine resistance.</title>
        <authorList>
            <person name="Mouncey N."/>
        </authorList>
    </citation>
    <scope>NUCLEOTIDE SEQUENCE [LARGE SCALE GENOMIC DNA]</scope>
    <source>
        <strain evidence="1 2">V3I3</strain>
    </source>
</reference>
<evidence type="ECO:0000313" key="2">
    <source>
        <dbReference type="Proteomes" id="UP001239083"/>
    </source>
</evidence>
<name>A0ABU0RCK7_9MICO</name>